<dbReference type="Gene3D" id="3.40.50.720">
    <property type="entry name" value="NAD(P)-binding Rossmann-like Domain"/>
    <property type="match status" value="1"/>
</dbReference>
<organism evidence="4 5">
    <name type="scientific">Rhodocytophaga aerolata</name>
    <dbReference type="NCBI Taxonomy" id="455078"/>
    <lineage>
        <taxon>Bacteria</taxon>
        <taxon>Pseudomonadati</taxon>
        <taxon>Bacteroidota</taxon>
        <taxon>Cytophagia</taxon>
        <taxon>Cytophagales</taxon>
        <taxon>Rhodocytophagaceae</taxon>
        <taxon>Rhodocytophaga</taxon>
    </lineage>
</organism>
<name>A0ABT8R4Y1_9BACT</name>
<keyword evidence="5" id="KW-1185">Reference proteome</keyword>
<dbReference type="InterPro" id="IPR006311">
    <property type="entry name" value="TAT_signal"/>
</dbReference>
<evidence type="ECO:0000259" key="3">
    <source>
        <dbReference type="Pfam" id="PF19051"/>
    </source>
</evidence>
<feature type="domain" description="Gfo/Idh/MocA-like oxidoreductase bacterial type C-terminal" evidence="3">
    <location>
        <begin position="362"/>
        <end position="438"/>
    </location>
</feature>
<dbReference type="RefSeq" id="WP_302037937.1">
    <property type="nucleotide sequence ID" value="NZ_JAUKPO010000006.1"/>
</dbReference>
<dbReference type="SUPFAM" id="SSF51735">
    <property type="entry name" value="NAD(P)-binding Rossmann-fold domains"/>
    <property type="match status" value="1"/>
</dbReference>
<comment type="caution">
    <text evidence="4">The sequence shown here is derived from an EMBL/GenBank/DDBJ whole genome shotgun (WGS) entry which is preliminary data.</text>
</comment>
<dbReference type="InterPro" id="IPR036291">
    <property type="entry name" value="NAD(P)-bd_dom_sf"/>
</dbReference>
<protein>
    <submittedName>
        <fullName evidence="4">Gfo/Idh/MocA family oxidoreductase</fullName>
    </submittedName>
</protein>
<keyword evidence="1" id="KW-0732">Signal</keyword>
<dbReference type="Pfam" id="PF19051">
    <property type="entry name" value="GFO_IDH_MocA_C2"/>
    <property type="match status" value="2"/>
</dbReference>
<dbReference type="PROSITE" id="PS51318">
    <property type="entry name" value="TAT"/>
    <property type="match status" value="1"/>
</dbReference>
<dbReference type="Proteomes" id="UP001168528">
    <property type="component" value="Unassembled WGS sequence"/>
</dbReference>
<dbReference type="InterPro" id="IPR043906">
    <property type="entry name" value="Gfo/Idh/MocA_OxRdtase_bact_C"/>
</dbReference>
<dbReference type="Gene3D" id="3.30.360.10">
    <property type="entry name" value="Dihydrodipicolinate Reductase, domain 2"/>
    <property type="match status" value="1"/>
</dbReference>
<feature type="domain" description="Gfo/Idh/MocA-like oxidoreductase N-terminal" evidence="2">
    <location>
        <begin position="43"/>
        <end position="166"/>
    </location>
</feature>
<evidence type="ECO:0000256" key="1">
    <source>
        <dbReference type="SAM" id="SignalP"/>
    </source>
</evidence>
<dbReference type="EMBL" id="JAUKPO010000006">
    <property type="protein sequence ID" value="MDO1447135.1"/>
    <property type="molecule type" value="Genomic_DNA"/>
</dbReference>
<evidence type="ECO:0000313" key="4">
    <source>
        <dbReference type="EMBL" id="MDO1447135.1"/>
    </source>
</evidence>
<feature type="signal peptide" evidence="1">
    <location>
        <begin position="1"/>
        <end position="32"/>
    </location>
</feature>
<dbReference type="SUPFAM" id="SSF55347">
    <property type="entry name" value="Glyceraldehyde-3-phosphate dehydrogenase-like, C-terminal domain"/>
    <property type="match status" value="1"/>
</dbReference>
<dbReference type="PANTHER" id="PTHR43818">
    <property type="entry name" value="BCDNA.GH03377"/>
    <property type="match status" value="1"/>
</dbReference>
<feature type="chain" id="PRO_5046666033" evidence="1">
    <location>
        <begin position="33"/>
        <end position="442"/>
    </location>
</feature>
<accession>A0ABT8R4Y1</accession>
<feature type="domain" description="Gfo/Idh/MocA-like oxidoreductase bacterial type C-terminal" evidence="3">
    <location>
        <begin position="193"/>
        <end position="260"/>
    </location>
</feature>
<evidence type="ECO:0000259" key="2">
    <source>
        <dbReference type="Pfam" id="PF01408"/>
    </source>
</evidence>
<dbReference type="PANTHER" id="PTHR43818:SF5">
    <property type="entry name" value="OXIDOREDUCTASE FAMILY PROTEIN"/>
    <property type="match status" value="1"/>
</dbReference>
<dbReference type="InterPro" id="IPR000683">
    <property type="entry name" value="Gfo/Idh/MocA-like_OxRdtase_N"/>
</dbReference>
<sequence>MPTHSRRRFLSQSSQLLAGASLASLPATSTLAASYAVAANEKIKVALIGCRNMGWANLNSMLKMPEVECVALCDVDDTVLNERAAELEKKIGKKAKLYKDFRKLLENKEIQAVIIGTPDHWHCLQTIYACEAGKDVYVEKPLANSIEECLLMVAAARKYNRVVQVGQWQRSAPHFNEAMQHATSGKIGKIRTVKTWAYMGYGKTSPVLPDEPVPAGVDYKMWLGPAPERPFNRNRFHGSFRYFWDYAGGLMTDWGVHMIDMGLKGMKVTTPKSVQAMGGKLGFPDHADETPDTLQAVYEFDGFTLLWEQAKGIARGPYDREHGVAFIGNLGTVVVDRGKWEVFPEVENGAYLTEMVPVRNNTMNNLDQHTKNFVECIKSRQKPNGDIEFGAHAAINAQLGNMAYRLGRKIFWDSSKNSIVDDSKAMEMAKATYHNGWNLPKV</sequence>
<dbReference type="InterPro" id="IPR050463">
    <property type="entry name" value="Gfo/Idh/MocA_oxidrdct_glycsds"/>
</dbReference>
<evidence type="ECO:0000313" key="5">
    <source>
        <dbReference type="Proteomes" id="UP001168528"/>
    </source>
</evidence>
<gene>
    <name evidence="4" type="ORF">Q0590_12775</name>
</gene>
<dbReference type="Pfam" id="PF01408">
    <property type="entry name" value="GFO_IDH_MocA"/>
    <property type="match status" value="1"/>
</dbReference>
<reference evidence="4" key="1">
    <citation type="submission" date="2023-07" db="EMBL/GenBank/DDBJ databases">
        <title>The genome sequence of Rhodocytophaga aerolata KACC 12507.</title>
        <authorList>
            <person name="Zhang X."/>
        </authorList>
    </citation>
    <scope>NUCLEOTIDE SEQUENCE</scope>
    <source>
        <strain evidence="4">KACC 12507</strain>
    </source>
</reference>
<proteinExistence type="predicted"/>